<dbReference type="Proteomes" id="UP000607281">
    <property type="component" value="Unassembled WGS sequence"/>
</dbReference>
<evidence type="ECO:0000313" key="2">
    <source>
        <dbReference type="Proteomes" id="UP000607281"/>
    </source>
</evidence>
<reference evidence="1 2" key="1">
    <citation type="journal article" date="2020" name="ISME J.">
        <title>Comparative genomics reveals insights into cyanobacterial evolution and habitat adaptation.</title>
        <authorList>
            <person name="Chen M.Y."/>
            <person name="Teng W.K."/>
            <person name="Zhao L."/>
            <person name="Hu C.X."/>
            <person name="Zhou Y.K."/>
            <person name="Han B.P."/>
            <person name="Song L.R."/>
            <person name="Shu W.S."/>
        </authorList>
    </citation>
    <scope>NUCLEOTIDE SEQUENCE [LARGE SCALE GENOMIC DNA]</scope>
    <source>
        <strain evidence="1 2">FACHB-260</strain>
    </source>
</reference>
<evidence type="ECO:0000313" key="1">
    <source>
        <dbReference type="EMBL" id="MBD2346365.1"/>
    </source>
</evidence>
<comment type="caution">
    <text evidence="1">The sequence shown here is derived from an EMBL/GenBank/DDBJ whole genome shotgun (WGS) entry which is preliminary data.</text>
</comment>
<protein>
    <submittedName>
        <fullName evidence="1">Uncharacterized protein</fullName>
    </submittedName>
</protein>
<name>A0ABR8CX49_9NOST</name>
<keyword evidence="2" id="KW-1185">Reference proteome</keyword>
<proteinExistence type="predicted"/>
<gene>
    <name evidence="1" type="ORF">H6G18_19755</name>
</gene>
<dbReference type="RefSeq" id="WP_190408782.1">
    <property type="nucleotide sequence ID" value="NZ_JACJRF010000042.1"/>
</dbReference>
<dbReference type="EMBL" id="JACJRF010000042">
    <property type="protein sequence ID" value="MBD2346365.1"/>
    <property type="molecule type" value="Genomic_DNA"/>
</dbReference>
<accession>A0ABR8CX49</accession>
<organism evidence="1 2">
    <name type="scientific">Anabaena subtropica FACHB-260</name>
    <dbReference type="NCBI Taxonomy" id="2692884"/>
    <lineage>
        <taxon>Bacteria</taxon>
        <taxon>Bacillati</taxon>
        <taxon>Cyanobacteriota</taxon>
        <taxon>Cyanophyceae</taxon>
        <taxon>Nostocales</taxon>
        <taxon>Nostocaceae</taxon>
        <taxon>Anabaena</taxon>
    </lineage>
</organism>
<sequence length="69" mass="7735">MVRVPCRFQSYSPLYLVLNLAESICGYKLCIFLTHLKIYNNSAGCDGVPHTVGDELRPTVGDRCLTLMK</sequence>